<feature type="chain" id="PRO_5009935689" evidence="2">
    <location>
        <begin position="24"/>
        <end position="136"/>
    </location>
</feature>
<name>A0A1N6EH99_9RHOB</name>
<feature type="signal peptide" evidence="2">
    <location>
        <begin position="1"/>
        <end position="23"/>
    </location>
</feature>
<feature type="region of interest" description="Disordered" evidence="1">
    <location>
        <begin position="46"/>
        <end position="71"/>
    </location>
</feature>
<dbReference type="OrthoDB" id="9843973at2"/>
<evidence type="ECO:0000313" key="4">
    <source>
        <dbReference type="Proteomes" id="UP000184932"/>
    </source>
</evidence>
<accession>A0A1N6EH99</accession>
<feature type="compositionally biased region" description="Basic and acidic residues" evidence="1">
    <location>
        <begin position="60"/>
        <end position="71"/>
    </location>
</feature>
<evidence type="ECO:0000313" key="3">
    <source>
        <dbReference type="EMBL" id="SIN82386.1"/>
    </source>
</evidence>
<reference evidence="4" key="1">
    <citation type="submission" date="2016-11" db="EMBL/GenBank/DDBJ databases">
        <authorList>
            <person name="Varghese N."/>
            <person name="Submissions S."/>
        </authorList>
    </citation>
    <scope>NUCLEOTIDE SEQUENCE [LARGE SCALE GENOMIC DNA]</scope>
    <source>
        <strain evidence="4">DSM 29440</strain>
    </source>
</reference>
<dbReference type="EMBL" id="FSRL01000001">
    <property type="protein sequence ID" value="SIN82386.1"/>
    <property type="molecule type" value="Genomic_DNA"/>
</dbReference>
<evidence type="ECO:0000256" key="1">
    <source>
        <dbReference type="SAM" id="MobiDB-lite"/>
    </source>
</evidence>
<dbReference type="STRING" id="1217970.SAMN05444002_0780"/>
<proteinExistence type="predicted"/>
<gene>
    <name evidence="3" type="ORF">SAMN05444002_0780</name>
</gene>
<evidence type="ECO:0000256" key="2">
    <source>
        <dbReference type="SAM" id="SignalP"/>
    </source>
</evidence>
<dbReference type="Proteomes" id="UP000184932">
    <property type="component" value="Unassembled WGS sequence"/>
</dbReference>
<dbReference type="AlphaFoldDB" id="A0A1N6EH99"/>
<dbReference type="RefSeq" id="WP_074254922.1">
    <property type="nucleotide sequence ID" value="NZ_FSRL01000001.1"/>
</dbReference>
<organism evidence="3 4">
    <name type="scientific">Vannielia litorea</name>
    <dbReference type="NCBI Taxonomy" id="1217970"/>
    <lineage>
        <taxon>Bacteria</taxon>
        <taxon>Pseudomonadati</taxon>
        <taxon>Pseudomonadota</taxon>
        <taxon>Alphaproteobacteria</taxon>
        <taxon>Rhodobacterales</taxon>
        <taxon>Paracoccaceae</taxon>
        <taxon>Vannielia</taxon>
    </lineage>
</organism>
<keyword evidence="4" id="KW-1185">Reference proteome</keyword>
<sequence>MGRVSLITLLIALAAAIAIPAQAADDGLTDKFWAWLFNEEAATQIEETSSGRPKVWTLHPSDRTRHPEERFRGTEWKGHRLFPFQKDYVVYGGGPSRGLSVGTVTPNGAIIHQGRPQLSRGIKRSSVKNKVRRAFR</sequence>
<protein>
    <submittedName>
        <fullName evidence="3">Uncharacterized protein</fullName>
    </submittedName>
</protein>
<keyword evidence="2" id="KW-0732">Signal</keyword>